<evidence type="ECO:0000313" key="4">
    <source>
        <dbReference type="EMBL" id="KAH8039797.1"/>
    </source>
</evidence>
<comment type="caution">
    <text evidence="4">The sequence shown here is derived from an EMBL/GenBank/DDBJ whole genome shotgun (WGS) entry which is preliminary data.</text>
</comment>
<sequence length="208" mass="22768">MKKKYRLQCKQNQEAVPVCGDQQQSPNNTNDDNGDQVPDMTNIPLSDSPQVRGRERRISSGSSGAEDSVVGAEDLEMPVGTAKNGSSNNGCRDGVSGGDSFYYFQAADGQPVFLHALNARMLAHEYGALELAPVKFTARIVEIEGASIDIELRRRLRYLRHLPLTCEIQVVEVQLEPPVIKQATVEYFAPVVGFAASVYECSETMKAS</sequence>
<name>A0A9J6EZZ2_RHIMP</name>
<dbReference type="GO" id="GO:0000976">
    <property type="term" value="F:transcription cis-regulatory region binding"/>
    <property type="evidence" value="ECO:0007669"/>
    <property type="project" value="TreeGrafter"/>
</dbReference>
<organism evidence="4 5">
    <name type="scientific">Rhipicephalus microplus</name>
    <name type="common">Cattle tick</name>
    <name type="synonym">Boophilus microplus</name>
    <dbReference type="NCBI Taxonomy" id="6941"/>
    <lineage>
        <taxon>Eukaryota</taxon>
        <taxon>Metazoa</taxon>
        <taxon>Ecdysozoa</taxon>
        <taxon>Arthropoda</taxon>
        <taxon>Chelicerata</taxon>
        <taxon>Arachnida</taxon>
        <taxon>Acari</taxon>
        <taxon>Parasitiformes</taxon>
        <taxon>Ixodida</taxon>
        <taxon>Ixodoidea</taxon>
        <taxon>Ixodidae</taxon>
        <taxon>Rhipicephalinae</taxon>
        <taxon>Rhipicephalus</taxon>
        <taxon>Boophilus</taxon>
    </lineage>
</organism>
<evidence type="ECO:0000256" key="2">
    <source>
        <dbReference type="ARBA" id="ARBA00022490"/>
    </source>
</evidence>
<reference evidence="4" key="2">
    <citation type="submission" date="2021-09" db="EMBL/GenBank/DDBJ databases">
        <authorList>
            <person name="Jia N."/>
            <person name="Wang J."/>
            <person name="Shi W."/>
            <person name="Du L."/>
            <person name="Sun Y."/>
            <person name="Zhan W."/>
            <person name="Jiang J."/>
            <person name="Wang Q."/>
            <person name="Zhang B."/>
            <person name="Ji P."/>
            <person name="Sakyi L.B."/>
            <person name="Cui X."/>
            <person name="Yuan T."/>
            <person name="Jiang B."/>
            <person name="Yang W."/>
            <person name="Lam T.T.-Y."/>
            <person name="Chang Q."/>
            <person name="Ding S."/>
            <person name="Wang X."/>
            <person name="Zhu J."/>
            <person name="Ruan X."/>
            <person name="Zhao L."/>
            <person name="Wei J."/>
            <person name="Que T."/>
            <person name="Du C."/>
            <person name="Cheng J."/>
            <person name="Dai P."/>
            <person name="Han X."/>
            <person name="Huang E."/>
            <person name="Gao Y."/>
            <person name="Liu J."/>
            <person name="Shao H."/>
            <person name="Ye R."/>
            <person name="Li L."/>
            <person name="Wei W."/>
            <person name="Wang X."/>
            <person name="Wang C."/>
            <person name="Huo Q."/>
            <person name="Li W."/>
            <person name="Guo W."/>
            <person name="Chen H."/>
            <person name="Chen S."/>
            <person name="Zhou L."/>
            <person name="Zhou L."/>
            <person name="Ni X."/>
            <person name="Tian J."/>
            <person name="Zhou Y."/>
            <person name="Sheng Y."/>
            <person name="Liu T."/>
            <person name="Pan Y."/>
            <person name="Xia L."/>
            <person name="Li J."/>
            <person name="Zhao F."/>
            <person name="Cao W."/>
        </authorList>
    </citation>
    <scope>NUCLEOTIDE SEQUENCE</scope>
    <source>
        <strain evidence="4">Rmic-2018</strain>
        <tissue evidence="4">Larvae</tissue>
    </source>
</reference>
<dbReference type="Proteomes" id="UP000821866">
    <property type="component" value="Chromosome 1"/>
</dbReference>
<protein>
    <submittedName>
        <fullName evidence="4">Uncharacterized protein</fullName>
    </submittedName>
</protein>
<evidence type="ECO:0000313" key="5">
    <source>
        <dbReference type="Proteomes" id="UP000821866"/>
    </source>
</evidence>
<dbReference type="AlphaFoldDB" id="A0A9J6EZZ2"/>
<dbReference type="EMBL" id="JABSTU010000001">
    <property type="protein sequence ID" value="KAH8039797.1"/>
    <property type="molecule type" value="Genomic_DNA"/>
</dbReference>
<evidence type="ECO:0000256" key="1">
    <source>
        <dbReference type="ARBA" id="ARBA00004496"/>
    </source>
</evidence>
<dbReference type="GO" id="GO:0045944">
    <property type="term" value="P:positive regulation of transcription by RNA polymerase II"/>
    <property type="evidence" value="ECO:0007669"/>
    <property type="project" value="TreeGrafter"/>
</dbReference>
<dbReference type="PANTHER" id="PTHR12983">
    <property type="entry name" value="RING FINGER 10 FAMILY MEMBER"/>
    <property type="match status" value="1"/>
</dbReference>
<keyword evidence="5" id="KW-1185">Reference proteome</keyword>
<gene>
    <name evidence="4" type="ORF">HPB51_008799</name>
</gene>
<keyword evidence="2" id="KW-0963">Cytoplasm</keyword>
<accession>A0A9J6EZZ2</accession>
<dbReference type="GO" id="GO:0005737">
    <property type="term" value="C:cytoplasm"/>
    <property type="evidence" value="ECO:0007669"/>
    <property type="project" value="UniProtKB-SubCell"/>
</dbReference>
<comment type="subcellular location">
    <subcellularLocation>
        <location evidence="1">Cytoplasm</location>
    </subcellularLocation>
</comment>
<evidence type="ECO:0000256" key="3">
    <source>
        <dbReference type="SAM" id="MobiDB-lite"/>
    </source>
</evidence>
<dbReference type="InterPro" id="IPR039739">
    <property type="entry name" value="MAG2/RNF10"/>
</dbReference>
<feature type="compositionally biased region" description="Polar residues" evidence="3">
    <location>
        <begin position="21"/>
        <end position="31"/>
    </location>
</feature>
<dbReference type="VEuPathDB" id="VectorBase:LOC119175636"/>
<dbReference type="PANTHER" id="PTHR12983:SF9">
    <property type="entry name" value="E3 UBIQUITIN-PROTEIN LIGASE RNF10"/>
    <property type="match status" value="1"/>
</dbReference>
<reference evidence="4" key="1">
    <citation type="journal article" date="2020" name="Cell">
        <title>Large-Scale Comparative Analyses of Tick Genomes Elucidate Their Genetic Diversity and Vector Capacities.</title>
        <authorList>
            <consortium name="Tick Genome and Microbiome Consortium (TIGMIC)"/>
            <person name="Jia N."/>
            <person name="Wang J."/>
            <person name="Shi W."/>
            <person name="Du L."/>
            <person name="Sun Y."/>
            <person name="Zhan W."/>
            <person name="Jiang J.F."/>
            <person name="Wang Q."/>
            <person name="Zhang B."/>
            <person name="Ji P."/>
            <person name="Bell-Sakyi L."/>
            <person name="Cui X.M."/>
            <person name="Yuan T.T."/>
            <person name="Jiang B.G."/>
            <person name="Yang W.F."/>
            <person name="Lam T.T."/>
            <person name="Chang Q.C."/>
            <person name="Ding S.J."/>
            <person name="Wang X.J."/>
            <person name="Zhu J.G."/>
            <person name="Ruan X.D."/>
            <person name="Zhao L."/>
            <person name="Wei J.T."/>
            <person name="Ye R.Z."/>
            <person name="Que T.C."/>
            <person name="Du C.H."/>
            <person name="Zhou Y.H."/>
            <person name="Cheng J.X."/>
            <person name="Dai P.F."/>
            <person name="Guo W.B."/>
            <person name="Han X.H."/>
            <person name="Huang E.J."/>
            <person name="Li L.F."/>
            <person name="Wei W."/>
            <person name="Gao Y.C."/>
            <person name="Liu J.Z."/>
            <person name="Shao H.Z."/>
            <person name="Wang X."/>
            <person name="Wang C.C."/>
            <person name="Yang T.C."/>
            <person name="Huo Q.B."/>
            <person name="Li W."/>
            <person name="Chen H.Y."/>
            <person name="Chen S.E."/>
            <person name="Zhou L.G."/>
            <person name="Ni X.B."/>
            <person name="Tian J.H."/>
            <person name="Sheng Y."/>
            <person name="Liu T."/>
            <person name="Pan Y.S."/>
            <person name="Xia L.Y."/>
            <person name="Li J."/>
            <person name="Zhao F."/>
            <person name="Cao W.C."/>
        </authorList>
    </citation>
    <scope>NUCLEOTIDE SEQUENCE</scope>
    <source>
        <strain evidence="4">Rmic-2018</strain>
    </source>
</reference>
<proteinExistence type="predicted"/>
<feature type="region of interest" description="Disordered" evidence="3">
    <location>
        <begin position="1"/>
        <end position="72"/>
    </location>
</feature>